<dbReference type="PROSITE" id="PS51007">
    <property type="entry name" value="CYTC"/>
    <property type="match status" value="1"/>
</dbReference>
<dbReference type="InterPro" id="IPR036909">
    <property type="entry name" value="Cyt_c-like_dom_sf"/>
</dbReference>
<dbReference type="Gene3D" id="1.10.760.10">
    <property type="entry name" value="Cytochrome c-like domain"/>
    <property type="match status" value="1"/>
</dbReference>
<dbReference type="STRING" id="1454001.AW08_01936"/>
<feature type="binding site" description="covalent" evidence="6">
    <location>
        <position position="41"/>
    </location>
    <ligand>
        <name>heme c</name>
        <dbReference type="ChEBI" id="CHEBI:61717"/>
    </ligand>
</feature>
<dbReference type="Proteomes" id="UP000020218">
    <property type="component" value="Unassembled WGS sequence"/>
</dbReference>
<feature type="signal peptide" evidence="7">
    <location>
        <begin position="1"/>
        <end position="19"/>
    </location>
</feature>
<keyword evidence="5 6" id="KW-0408">Iron</keyword>
<dbReference type="Pfam" id="PF00034">
    <property type="entry name" value="Cytochrom_C"/>
    <property type="match status" value="1"/>
</dbReference>
<evidence type="ECO:0000256" key="1">
    <source>
        <dbReference type="ARBA" id="ARBA00022448"/>
    </source>
</evidence>
<dbReference type="InterPro" id="IPR002324">
    <property type="entry name" value="Cyt_c_ID"/>
</dbReference>
<sequence length="108" mass="11966">MKAKALTLCFALLPSITLAAPPSVDPAMLELADQSRCLTCHDVDETLRGPAWRDVAKRYRGQPEVEEILVKKVYEGGGGVWGNDYMSANKRAGIDNIRILVRWILTLP</sequence>
<name>A0A011MD36_9PROT</name>
<keyword evidence="10" id="KW-1185">Reference proteome</keyword>
<dbReference type="GO" id="GO:0020037">
    <property type="term" value="F:heme binding"/>
    <property type="evidence" value="ECO:0007669"/>
    <property type="project" value="InterPro"/>
</dbReference>
<keyword evidence="7" id="KW-0732">Signal</keyword>
<reference evidence="9" key="1">
    <citation type="submission" date="2014-02" db="EMBL/GenBank/DDBJ databases">
        <title>Expanding our view of genomic diversity in Candidatus Accumulibacter clades.</title>
        <authorList>
            <person name="Skennerton C.T."/>
            <person name="Barr J.J."/>
            <person name="Slater F.R."/>
            <person name="Bond P.L."/>
            <person name="Tyson G.W."/>
        </authorList>
    </citation>
    <scope>NUCLEOTIDE SEQUENCE [LARGE SCALE GENOMIC DNA]</scope>
</reference>
<gene>
    <name evidence="9" type="ORF">AW08_01936</name>
</gene>
<evidence type="ECO:0000256" key="2">
    <source>
        <dbReference type="ARBA" id="ARBA00022617"/>
    </source>
</evidence>
<keyword evidence="4" id="KW-0249">Electron transport</keyword>
<proteinExistence type="predicted"/>
<protein>
    <submittedName>
        <fullName evidence="9">Cytochrome c8</fullName>
    </submittedName>
</protein>
<dbReference type="PRINTS" id="PR00606">
    <property type="entry name" value="CYTCHROMECID"/>
</dbReference>
<feature type="domain" description="Cytochrome c" evidence="8">
    <location>
        <begin position="22"/>
        <end position="108"/>
    </location>
</feature>
<evidence type="ECO:0000259" key="8">
    <source>
        <dbReference type="PROSITE" id="PS51007"/>
    </source>
</evidence>
<dbReference type="EMBL" id="JFAX01000009">
    <property type="protein sequence ID" value="EXI67673.1"/>
    <property type="molecule type" value="Genomic_DNA"/>
</dbReference>
<feature type="binding site" description="covalent" evidence="6">
    <location>
        <position position="37"/>
    </location>
    <ligand>
        <name>heme c</name>
        <dbReference type="ChEBI" id="CHEBI:61717"/>
    </ligand>
</feature>
<evidence type="ECO:0000256" key="3">
    <source>
        <dbReference type="ARBA" id="ARBA00022723"/>
    </source>
</evidence>
<evidence type="ECO:0000313" key="9">
    <source>
        <dbReference type="EMBL" id="EXI67673.1"/>
    </source>
</evidence>
<keyword evidence="3 6" id="KW-0479">Metal-binding</keyword>
<dbReference type="AlphaFoldDB" id="A0A011MD36"/>
<evidence type="ECO:0000256" key="7">
    <source>
        <dbReference type="SAM" id="SignalP"/>
    </source>
</evidence>
<keyword evidence="2 6" id="KW-0349">Heme</keyword>
<comment type="PTM">
    <text evidence="6">Binds 1 heme c group covalently per subunit.</text>
</comment>
<accession>A0A011MD36</accession>
<keyword evidence="1" id="KW-0813">Transport</keyword>
<dbReference type="GO" id="GO:0009055">
    <property type="term" value="F:electron transfer activity"/>
    <property type="evidence" value="ECO:0007669"/>
    <property type="project" value="InterPro"/>
</dbReference>
<evidence type="ECO:0000256" key="6">
    <source>
        <dbReference type="PIRSR" id="PIRSR602324-1"/>
    </source>
</evidence>
<feature type="chain" id="PRO_5001460882" evidence="7">
    <location>
        <begin position="20"/>
        <end position="108"/>
    </location>
</feature>
<evidence type="ECO:0000256" key="5">
    <source>
        <dbReference type="ARBA" id="ARBA00023004"/>
    </source>
</evidence>
<evidence type="ECO:0000313" key="10">
    <source>
        <dbReference type="Proteomes" id="UP000020218"/>
    </source>
</evidence>
<dbReference type="PATRIC" id="fig|1454001.3.peg.1935"/>
<dbReference type="InterPro" id="IPR009056">
    <property type="entry name" value="Cyt_c-like_dom"/>
</dbReference>
<organism evidence="9 10">
    <name type="scientific">Candidatus Accumulibacter adjunctus</name>
    <dbReference type="NCBI Taxonomy" id="1454001"/>
    <lineage>
        <taxon>Bacteria</taxon>
        <taxon>Pseudomonadati</taxon>
        <taxon>Pseudomonadota</taxon>
        <taxon>Betaproteobacteria</taxon>
        <taxon>Candidatus Accumulibacter</taxon>
    </lineage>
</organism>
<dbReference type="GO" id="GO:0005506">
    <property type="term" value="F:iron ion binding"/>
    <property type="evidence" value="ECO:0007669"/>
    <property type="project" value="InterPro"/>
</dbReference>
<dbReference type="SUPFAM" id="SSF46626">
    <property type="entry name" value="Cytochrome c"/>
    <property type="match status" value="1"/>
</dbReference>
<evidence type="ECO:0000256" key="4">
    <source>
        <dbReference type="ARBA" id="ARBA00022982"/>
    </source>
</evidence>
<comment type="caution">
    <text evidence="9">The sequence shown here is derived from an EMBL/GenBank/DDBJ whole genome shotgun (WGS) entry which is preliminary data.</text>
</comment>
<feature type="binding site" description="covalent" evidence="6">
    <location>
        <position position="86"/>
    </location>
    <ligand>
        <name>heme c</name>
        <dbReference type="ChEBI" id="CHEBI:61717"/>
    </ligand>
</feature>